<dbReference type="PROSITE" id="PS51829">
    <property type="entry name" value="P_HOMO_B"/>
    <property type="match status" value="1"/>
</dbReference>
<evidence type="ECO:0000256" key="9">
    <source>
        <dbReference type="ARBA" id="ARBA00022825"/>
    </source>
</evidence>
<feature type="domain" description="P/Homo B" evidence="19">
    <location>
        <begin position="473"/>
        <end position="611"/>
    </location>
</feature>
<evidence type="ECO:0000256" key="3">
    <source>
        <dbReference type="ARBA" id="ARBA00022670"/>
    </source>
</evidence>
<dbReference type="InterPro" id="IPR032778">
    <property type="entry name" value="GF_recep_IV"/>
</dbReference>
<dbReference type="Pfam" id="PF16470">
    <property type="entry name" value="S8_pro-domain"/>
    <property type="match status" value="1"/>
</dbReference>
<keyword evidence="12" id="KW-1015">Disulfide bond</keyword>
<name>A0AA39G4W7_MICHY</name>
<evidence type="ECO:0000256" key="12">
    <source>
        <dbReference type="ARBA" id="ARBA00023157"/>
    </source>
</evidence>
<dbReference type="InterPro" id="IPR006212">
    <property type="entry name" value="Furin_repeat"/>
</dbReference>
<dbReference type="InterPro" id="IPR015500">
    <property type="entry name" value="Peptidase_S8_subtilisin-rel"/>
</dbReference>
<evidence type="ECO:0000256" key="16">
    <source>
        <dbReference type="PIRSR" id="PIRSR615500-1"/>
    </source>
</evidence>
<dbReference type="InterPro" id="IPR038466">
    <property type="entry name" value="S8_pro-domain_sf"/>
</dbReference>
<dbReference type="InterPro" id="IPR022398">
    <property type="entry name" value="Peptidase_S8_His-AS"/>
</dbReference>
<dbReference type="GO" id="GO:0004252">
    <property type="term" value="F:serine-type endopeptidase activity"/>
    <property type="evidence" value="ECO:0007669"/>
    <property type="project" value="UniProtKB-UniRule"/>
</dbReference>
<proteinExistence type="inferred from homology"/>
<dbReference type="PRINTS" id="PR00723">
    <property type="entry name" value="SUBTILISIN"/>
</dbReference>
<dbReference type="InterPro" id="IPR009030">
    <property type="entry name" value="Growth_fac_rcpt_cys_sf"/>
</dbReference>
<dbReference type="EC" id="3.4.21.75" evidence="15"/>
<keyword evidence="11" id="KW-0865">Zymogen</keyword>
<dbReference type="Pfam" id="PF00082">
    <property type="entry name" value="Peptidase_S8"/>
    <property type="match status" value="1"/>
</dbReference>
<evidence type="ECO:0000256" key="13">
    <source>
        <dbReference type="ARBA" id="ARBA00023180"/>
    </source>
</evidence>
<evidence type="ECO:0000256" key="14">
    <source>
        <dbReference type="ARBA" id="ARBA00035756"/>
    </source>
</evidence>
<feature type="transmembrane region" description="Helical" evidence="18">
    <location>
        <begin position="1219"/>
        <end position="1246"/>
    </location>
</feature>
<evidence type="ECO:0000256" key="5">
    <source>
        <dbReference type="ARBA" id="ARBA00022692"/>
    </source>
</evidence>
<protein>
    <recommendedName>
        <fullName evidence="15">furin</fullName>
        <ecNumber evidence="15">3.4.21.75</ecNumber>
    </recommendedName>
</protein>
<keyword evidence="5 18" id="KW-0812">Transmembrane</keyword>
<dbReference type="GO" id="GO:0005802">
    <property type="term" value="C:trans-Golgi network"/>
    <property type="evidence" value="ECO:0007669"/>
    <property type="project" value="TreeGrafter"/>
</dbReference>
<dbReference type="Gene3D" id="2.60.120.260">
    <property type="entry name" value="Galactose-binding domain-like"/>
    <property type="match status" value="1"/>
</dbReference>
<dbReference type="CDD" id="cd04059">
    <property type="entry name" value="Peptidases_S8_Protein_convertases_Kexins_Furin-like"/>
    <property type="match status" value="1"/>
</dbReference>
<dbReference type="SUPFAM" id="SSF54897">
    <property type="entry name" value="Protease propeptides/inhibitors"/>
    <property type="match status" value="1"/>
</dbReference>
<evidence type="ECO:0000259" key="19">
    <source>
        <dbReference type="PROSITE" id="PS51829"/>
    </source>
</evidence>
<comment type="subcellular location">
    <subcellularLocation>
        <location evidence="1">Membrane</location>
        <topology evidence="1">Single-pass membrane protein</topology>
    </subcellularLocation>
</comment>
<reference evidence="20" key="1">
    <citation type="journal article" date="2023" name="bioRxiv">
        <title>Scaffold-level genome assemblies of two parasitoid biocontrol wasps reveal the parthenogenesis mechanism and an associated novel virus.</title>
        <authorList>
            <person name="Inwood S."/>
            <person name="Skelly J."/>
            <person name="Guhlin J."/>
            <person name="Harrop T."/>
            <person name="Goldson S."/>
            <person name="Dearden P."/>
        </authorList>
    </citation>
    <scope>NUCLEOTIDE SEQUENCE</scope>
    <source>
        <strain evidence="20">Lincoln</strain>
        <tissue evidence="20">Whole body</tissue>
    </source>
</reference>
<dbReference type="InterPro" id="IPR032815">
    <property type="entry name" value="S8_pro-domain"/>
</dbReference>
<dbReference type="PANTHER" id="PTHR42884:SF23">
    <property type="entry name" value="FURIN-LIKE PROTEASE 2"/>
    <property type="match status" value="1"/>
</dbReference>
<keyword evidence="21" id="KW-1185">Reference proteome</keyword>
<sequence>MCSKTSCGYRASFRESSLDSSGAFMSDPVVYHNENTQENLCIGSLKHYFLFTHNHVHKRSLDISEHHHGLLRDEPQIPWFQQQHEKRRKKRDFDIPSGFNFGDYPGLFDDITPTRFRQALHSQRNRGAPNNNLFPDPLYKEQWYLNGGAKDGFDMNLGPAWQKGYTGKGVVVSILDDGIQTNHPDLAFNYDHQASTDINDNDNDPMPRDNGDNKHGTRCAGEVAAVAFNQYCGVGVAYNASIGGVRMLDGVVNDAVEARALGLNPDHIDIYSASWGPEDDGKTVDGPGPLARRAFIFGVTSGRGGKGSIFVWASGNGGRHTDSCNCDGYTNSIFTLSISSATQGGYKPWYLEECSSTLASTYSSGTPGSDKSVATVDMDAKLRPDHICTVEHTGTSASAPLAAGIAALALEANPTLTWRDMQYLVVLTSRSGPLEKERGWILNGVKRKVSHKFGYGLMDAGAMVNLAEQWTNVPPQHICKSQEINEERQINPTYGYTLDAYMDVSGCSGTLNEVRFLEHVQCKISLRFFPRGNLRLLLTSPMGTTSTLLFERPRDVLSSNFDDWPFLSVHFWGEKAEGRWRLQIINAGNRHVNSPGILNKWQLIFYGTATNPISIRSRQFNPNYQGPYAGAASNVQSSVASLDGSPAPILTNRLPGNSDSIDDINRSLQGSLDPSRTVLHNCDPQCDHQGCYGPGPTECIACKAYRLDNTCVSRCPPRSFPNQGGVCWPCHESCETCAGAGQDSCLSCAPAHLRVTDLAVCLQQCPEGYYENTENGTCVPCEANCGSCQDRPDHCTSCEHHLVMHENKCYASCPLNTYETQDYNCGQCHPTCETCNGTAETQCISCKSGLFSLNGTCRNSCPDGYSADKKRRECVACPPGCATCVTASCTSCINGWSINKKYMCAPETRSKCDSAEYYEDGHCKPCHSTCETCAGSTDNYCLSCASPLLLQGRRCVAQCDDGYYSLAQSTGSICSPCLHTCKTCVSRLNCTSCQDRLQLQSGECRSSCAQGYYSDRGQCAKCYLSCKTCSGPRRDQCVTCPQGWQLAAGECHPECPEGFFKSNYGCQKCHHYCRTCKGEGPLECTSCPAHSMLSGGLCMECLGEQYYDSLTQLCKGCHSDCKRCTGQGKFSCAACTLPLHLDKLNNQCVPCCPNAVKKNETDECCICNEETGGGCRNSSPAGKRRVPGADLPDTSYVSQYETAFEGYNNAINEEHSATFAVTAATMMAVAICVASVALFIAIFLALQAVSKRRESTIGYTKLAMRVEPPDDTEVDDTTELMT</sequence>
<evidence type="ECO:0000256" key="11">
    <source>
        <dbReference type="ARBA" id="ARBA00023145"/>
    </source>
</evidence>
<keyword evidence="3 17" id="KW-0645">Protease</keyword>
<dbReference type="InterPro" id="IPR002884">
    <property type="entry name" value="P_dom"/>
</dbReference>
<dbReference type="FunFam" id="2.60.120.260:FF:000072">
    <property type="entry name" value="Proprotein convertase subtilisin/kexin type"/>
    <property type="match status" value="1"/>
</dbReference>
<keyword evidence="13" id="KW-0325">Glycoprotein</keyword>
<dbReference type="SUPFAM" id="SSF49785">
    <property type="entry name" value="Galactose-binding domain-like"/>
    <property type="match status" value="1"/>
</dbReference>
<evidence type="ECO:0000256" key="4">
    <source>
        <dbReference type="ARBA" id="ARBA00022685"/>
    </source>
</evidence>
<dbReference type="Gene3D" id="2.10.220.10">
    <property type="entry name" value="Hormone Receptor, Insulin-like Growth Factor Receptor 1, Chain A, domain 2"/>
    <property type="match status" value="6"/>
</dbReference>
<keyword evidence="7" id="KW-0677">Repeat</keyword>
<dbReference type="Pfam" id="PF01483">
    <property type="entry name" value="P_proprotein"/>
    <property type="match status" value="1"/>
</dbReference>
<dbReference type="InterPro" id="IPR023827">
    <property type="entry name" value="Peptidase_S8_Asp-AS"/>
</dbReference>
<dbReference type="PROSITE" id="PS00136">
    <property type="entry name" value="SUBTILASE_ASP"/>
    <property type="match status" value="1"/>
</dbReference>
<dbReference type="PANTHER" id="PTHR42884">
    <property type="entry name" value="PROPROTEIN CONVERTASE SUBTILISIN/KEXIN-RELATED"/>
    <property type="match status" value="1"/>
</dbReference>
<keyword evidence="9 17" id="KW-0720">Serine protease</keyword>
<keyword evidence="18" id="KW-0472">Membrane</keyword>
<evidence type="ECO:0000256" key="1">
    <source>
        <dbReference type="ARBA" id="ARBA00004167"/>
    </source>
</evidence>
<evidence type="ECO:0000256" key="15">
    <source>
        <dbReference type="ARBA" id="ARBA00038993"/>
    </source>
</evidence>
<evidence type="ECO:0000256" key="8">
    <source>
        <dbReference type="ARBA" id="ARBA00022801"/>
    </source>
</evidence>
<accession>A0AA39G4W7</accession>
<evidence type="ECO:0000256" key="6">
    <source>
        <dbReference type="ARBA" id="ARBA00022729"/>
    </source>
</evidence>
<feature type="active site" description="Charge relay system" evidence="16 17">
    <location>
        <position position="396"/>
    </location>
</feature>
<comment type="similarity">
    <text evidence="2">Belongs to the peptidase S8 family. Furin subfamily.</text>
</comment>
<dbReference type="FunFam" id="2.10.220.10:FF:000055">
    <property type="entry name" value="Furin-like protease 2"/>
    <property type="match status" value="1"/>
</dbReference>
<dbReference type="Proteomes" id="UP001168972">
    <property type="component" value="Unassembled WGS sequence"/>
</dbReference>
<keyword evidence="6" id="KW-0732">Signal</keyword>
<dbReference type="GO" id="GO:0016485">
    <property type="term" value="P:protein processing"/>
    <property type="evidence" value="ECO:0007669"/>
    <property type="project" value="TreeGrafter"/>
</dbReference>
<dbReference type="InterPro" id="IPR023828">
    <property type="entry name" value="Peptidase_S8_Ser-AS"/>
</dbReference>
<feature type="active site" description="Charge relay system" evidence="16 17">
    <location>
        <position position="176"/>
    </location>
</feature>
<organism evidence="20 21">
    <name type="scientific">Microctonus hyperodae</name>
    <name type="common">Parasitoid wasp</name>
    <dbReference type="NCBI Taxonomy" id="165561"/>
    <lineage>
        <taxon>Eukaryota</taxon>
        <taxon>Metazoa</taxon>
        <taxon>Ecdysozoa</taxon>
        <taxon>Arthropoda</taxon>
        <taxon>Hexapoda</taxon>
        <taxon>Insecta</taxon>
        <taxon>Pterygota</taxon>
        <taxon>Neoptera</taxon>
        <taxon>Endopterygota</taxon>
        <taxon>Hymenoptera</taxon>
        <taxon>Apocrita</taxon>
        <taxon>Ichneumonoidea</taxon>
        <taxon>Braconidae</taxon>
        <taxon>Euphorinae</taxon>
        <taxon>Microctonus</taxon>
    </lineage>
</organism>
<keyword evidence="8 17" id="KW-0378">Hydrolase</keyword>
<dbReference type="SUPFAM" id="SSF57184">
    <property type="entry name" value="Growth factor receptor domain"/>
    <property type="match status" value="3"/>
</dbReference>
<evidence type="ECO:0000256" key="18">
    <source>
        <dbReference type="SAM" id="Phobius"/>
    </source>
</evidence>
<dbReference type="PROSITE" id="PS00137">
    <property type="entry name" value="SUBTILASE_HIS"/>
    <property type="match status" value="1"/>
</dbReference>
<feature type="active site" description="Charge relay system" evidence="16 17">
    <location>
        <position position="215"/>
    </location>
</feature>
<gene>
    <name evidence="20" type="ORF">PV327_003740</name>
</gene>
<reference evidence="20" key="2">
    <citation type="submission" date="2023-03" db="EMBL/GenBank/DDBJ databases">
        <authorList>
            <person name="Inwood S.N."/>
            <person name="Skelly J.G."/>
            <person name="Guhlin J."/>
            <person name="Harrop T.W.R."/>
            <person name="Goldson S.G."/>
            <person name="Dearden P.K."/>
        </authorList>
    </citation>
    <scope>NUCLEOTIDE SEQUENCE</scope>
    <source>
        <strain evidence="20">Lincoln</strain>
        <tissue evidence="20">Whole body</tissue>
    </source>
</reference>
<dbReference type="FunFam" id="2.10.220.10:FF:000020">
    <property type="entry name" value="Furin-like protease 2"/>
    <property type="match status" value="1"/>
</dbReference>
<dbReference type="PROSITE" id="PS00138">
    <property type="entry name" value="SUBTILASE_SER"/>
    <property type="match status" value="1"/>
</dbReference>
<evidence type="ECO:0000256" key="10">
    <source>
        <dbReference type="ARBA" id="ARBA00022989"/>
    </source>
</evidence>
<dbReference type="InterPro" id="IPR000209">
    <property type="entry name" value="Peptidase_S8/S53_dom"/>
</dbReference>
<dbReference type="SMART" id="SM00261">
    <property type="entry name" value="FU"/>
    <property type="match status" value="10"/>
</dbReference>
<evidence type="ECO:0000256" key="2">
    <source>
        <dbReference type="ARBA" id="ARBA00005325"/>
    </source>
</evidence>
<dbReference type="CDD" id="cd00064">
    <property type="entry name" value="FU"/>
    <property type="match status" value="9"/>
</dbReference>
<evidence type="ECO:0000256" key="17">
    <source>
        <dbReference type="PROSITE-ProRule" id="PRU01240"/>
    </source>
</evidence>
<keyword evidence="10 18" id="KW-1133">Transmembrane helix</keyword>
<dbReference type="GO" id="GO:0000139">
    <property type="term" value="C:Golgi membrane"/>
    <property type="evidence" value="ECO:0007669"/>
    <property type="project" value="TreeGrafter"/>
</dbReference>
<dbReference type="FunFam" id="3.40.50.200:FF:000001">
    <property type="entry name" value="Furin 2, isoform B"/>
    <property type="match status" value="1"/>
</dbReference>
<evidence type="ECO:0000256" key="7">
    <source>
        <dbReference type="ARBA" id="ARBA00022737"/>
    </source>
</evidence>
<dbReference type="InterPro" id="IPR036852">
    <property type="entry name" value="Peptidase_S8/S53_dom_sf"/>
</dbReference>
<comment type="caution">
    <text evidence="20">The sequence shown here is derived from an EMBL/GenBank/DDBJ whole genome shotgun (WGS) entry which is preliminary data.</text>
</comment>
<dbReference type="Pfam" id="PF14843">
    <property type="entry name" value="GF_recep_IV"/>
    <property type="match status" value="1"/>
</dbReference>
<dbReference type="Gene3D" id="3.30.70.850">
    <property type="entry name" value="Peptidase S8, pro-domain"/>
    <property type="match status" value="1"/>
</dbReference>
<dbReference type="Gene3D" id="3.40.50.200">
    <property type="entry name" value="Peptidase S8/S53 domain"/>
    <property type="match status" value="1"/>
</dbReference>
<comment type="catalytic activity">
    <reaction evidence="14">
        <text>Release of mature proteins from their proproteins by cleavage of -Arg-Xaa-Yaa-Arg-|-Zaa- bonds, where Xaa can be any amino acid and Yaa is Arg or Lys. Releases albumin, complement component C3 and von Willebrand factor from their respective precursors.</text>
        <dbReference type="EC" id="3.4.21.75"/>
    </reaction>
</comment>
<evidence type="ECO:0000313" key="21">
    <source>
        <dbReference type="Proteomes" id="UP001168972"/>
    </source>
</evidence>
<dbReference type="PROSITE" id="PS51892">
    <property type="entry name" value="SUBTILASE"/>
    <property type="match status" value="1"/>
</dbReference>
<evidence type="ECO:0000313" key="20">
    <source>
        <dbReference type="EMBL" id="KAK0181453.1"/>
    </source>
</evidence>
<keyword evidence="4" id="KW-0165">Cleavage on pair of basic residues</keyword>
<dbReference type="EMBL" id="JAQQBR010000002">
    <property type="protein sequence ID" value="KAK0181453.1"/>
    <property type="molecule type" value="Genomic_DNA"/>
</dbReference>
<dbReference type="InterPro" id="IPR034182">
    <property type="entry name" value="Kexin/furin"/>
</dbReference>
<dbReference type="SUPFAM" id="SSF52743">
    <property type="entry name" value="Subtilisin-like"/>
    <property type="match status" value="1"/>
</dbReference>
<dbReference type="InterPro" id="IPR008979">
    <property type="entry name" value="Galactose-bd-like_sf"/>
</dbReference>